<protein>
    <submittedName>
        <fullName evidence="2">Os04g0552250 protein</fullName>
    </submittedName>
</protein>
<feature type="compositionally biased region" description="Basic and acidic residues" evidence="1">
    <location>
        <begin position="29"/>
        <end position="46"/>
    </location>
</feature>
<feature type="compositionally biased region" description="Low complexity" evidence="1">
    <location>
        <begin position="50"/>
        <end position="63"/>
    </location>
</feature>
<dbReference type="PaxDb" id="39947-A0A0P0WDB8"/>
<dbReference type="eggNOG" id="ENOG502R55P">
    <property type="taxonomic scope" value="Eukaryota"/>
</dbReference>
<name>A0A0P0WDB8_ORYSJ</name>
<organism evidence="2 3">
    <name type="scientific">Oryza sativa subsp. japonica</name>
    <name type="common">Rice</name>
    <dbReference type="NCBI Taxonomy" id="39947"/>
    <lineage>
        <taxon>Eukaryota</taxon>
        <taxon>Viridiplantae</taxon>
        <taxon>Streptophyta</taxon>
        <taxon>Embryophyta</taxon>
        <taxon>Tracheophyta</taxon>
        <taxon>Spermatophyta</taxon>
        <taxon>Magnoliopsida</taxon>
        <taxon>Liliopsida</taxon>
        <taxon>Poales</taxon>
        <taxon>Poaceae</taxon>
        <taxon>BOP clade</taxon>
        <taxon>Oryzoideae</taxon>
        <taxon>Oryzeae</taxon>
        <taxon>Oryzinae</taxon>
        <taxon>Oryza</taxon>
        <taxon>Oryza sativa</taxon>
    </lineage>
</organism>
<feature type="non-terminal residue" evidence="2">
    <location>
        <position position="1"/>
    </location>
</feature>
<feature type="region of interest" description="Disordered" evidence="1">
    <location>
        <begin position="1"/>
        <end position="63"/>
    </location>
</feature>
<gene>
    <name evidence="2" type="ordered locus">Os04g0552250</name>
    <name evidence="2" type="ORF">OSNPB_040552250</name>
</gene>
<dbReference type="InParanoid" id="A0A0P0WDB8"/>
<reference evidence="2 3" key="2">
    <citation type="journal article" date="2013" name="Plant Cell Physiol.">
        <title>Rice Annotation Project Database (RAP-DB): an integrative and interactive database for rice genomics.</title>
        <authorList>
            <person name="Sakai H."/>
            <person name="Lee S.S."/>
            <person name="Tanaka T."/>
            <person name="Numa H."/>
            <person name="Kim J."/>
            <person name="Kawahara Y."/>
            <person name="Wakimoto H."/>
            <person name="Yang C.C."/>
            <person name="Iwamoto M."/>
            <person name="Abe T."/>
            <person name="Yamada Y."/>
            <person name="Muto A."/>
            <person name="Inokuchi H."/>
            <person name="Ikemura T."/>
            <person name="Matsumoto T."/>
            <person name="Sasaki T."/>
            <person name="Itoh T."/>
        </authorList>
    </citation>
    <scope>NUCLEOTIDE SEQUENCE [LARGE SCALE GENOMIC DNA]</scope>
    <source>
        <strain evidence="3">cv. Nipponbare</strain>
    </source>
</reference>
<evidence type="ECO:0000313" key="3">
    <source>
        <dbReference type="Proteomes" id="UP000059680"/>
    </source>
</evidence>
<sequence>HDAAALGGVVHGGSVGQPGLPPGGDDVVGDEHLAGARGEPDRERRAQRLPGVGVEAPGGAPRLLHRLPPAAAAGLHDVHRGEVAVAVRVLDQDGEVVRVGARVHLEGHVHGKPARHPA</sequence>
<proteinExistence type="predicted"/>
<dbReference type="Proteomes" id="UP000059680">
    <property type="component" value="Chromosome 4"/>
</dbReference>
<dbReference type="AlphaFoldDB" id="A0A0P0WDB8"/>
<keyword evidence="3" id="KW-1185">Reference proteome</keyword>
<evidence type="ECO:0000313" key="2">
    <source>
        <dbReference type="EMBL" id="BAS90392.1"/>
    </source>
</evidence>
<dbReference type="EMBL" id="AP014960">
    <property type="protein sequence ID" value="BAS90392.1"/>
    <property type="molecule type" value="Genomic_DNA"/>
</dbReference>
<evidence type="ECO:0000256" key="1">
    <source>
        <dbReference type="SAM" id="MobiDB-lite"/>
    </source>
</evidence>
<feature type="non-terminal residue" evidence="2">
    <location>
        <position position="118"/>
    </location>
</feature>
<reference evidence="2 3" key="3">
    <citation type="journal article" date="2013" name="Rice">
        <title>Improvement of the Oryza sativa Nipponbare reference genome using next generation sequence and optical map data.</title>
        <authorList>
            <person name="Kawahara Y."/>
            <person name="de la Bastide M."/>
            <person name="Hamilton J.P."/>
            <person name="Kanamori H."/>
            <person name="McCombie W.R."/>
            <person name="Ouyang S."/>
            <person name="Schwartz D.C."/>
            <person name="Tanaka T."/>
            <person name="Wu J."/>
            <person name="Zhou S."/>
            <person name="Childs K.L."/>
            <person name="Davidson R.M."/>
            <person name="Lin H."/>
            <person name="Quesada-Ocampo L."/>
            <person name="Vaillancourt B."/>
            <person name="Sakai H."/>
            <person name="Lee S.S."/>
            <person name="Kim J."/>
            <person name="Numa H."/>
            <person name="Itoh T."/>
            <person name="Buell C.R."/>
            <person name="Matsumoto T."/>
        </authorList>
    </citation>
    <scope>NUCLEOTIDE SEQUENCE [LARGE SCALE GENOMIC DNA]</scope>
    <source>
        <strain evidence="3">cv. Nipponbare</strain>
    </source>
</reference>
<accession>A0A0P0WDB8</accession>
<reference evidence="3" key="1">
    <citation type="journal article" date="2005" name="Nature">
        <title>The map-based sequence of the rice genome.</title>
        <authorList>
            <consortium name="International rice genome sequencing project (IRGSP)"/>
            <person name="Matsumoto T."/>
            <person name="Wu J."/>
            <person name="Kanamori H."/>
            <person name="Katayose Y."/>
            <person name="Fujisawa M."/>
            <person name="Namiki N."/>
            <person name="Mizuno H."/>
            <person name="Yamamoto K."/>
            <person name="Antonio B.A."/>
            <person name="Baba T."/>
            <person name="Sakata K."/>
            <person name="Nagamura Y."/>
            <person name="Aoki H."/>
            <person name="Arikawa K."/>
            <person name="Arita K."/>
            <person name="Bito T."/>
            <person name="Chiden Y."/>
            <person name="Fujitsuka N."/>
            <person name="Fukunaka R."/>
            <person name="Hamada M."/>
            <person name="Harada C."/>
            <person name="Hayashi A."/>
            <person name="Hijishita S."/>
            <person name="Honda M."/>
            <person name="Hosokawa S."/>
            <person name="Ichikawa Y."/>
            <person name="Idonuma A."/>
            <person name="Iijima M."/>
            <person name="Ikeda M."/>
            <person name="Ikeno M."/>
            <person name="Ito K."/>
            <person name="Ito S."/>
            <person name="Ito T."/>
            <person name="Ito Y."/>
            <person name="Ito Y."/>
            <person name="Iwabuchi A."/>
            <person name="Kamiya K."/>
            <person name="Karasawa W."/>
            <person name="Kurita K."/>
            <person name="Katagiri S."/>
            <person name="Kikuta A."/>
            <person name="Kobayashi H."/>
            <person name="Kobayashi N."/>
            <person name="Machita K."/>
            <person name="Maehara T."/>
            <person name="Masukawa M."/>
            <person name="Mizubayashi T."/>
            <person name="Mukai Y."/>
            <person name="Nagasaki H."/>
            <person name="Nagata Y."/>
            <person name="Naito S."/>
            <person name="Nakashima M."/>
            <person name="Nakama Y."/>
            <person name="Nakamichi Y."/>
            <person name="Nakamura M."/>
            <person name="Meguro A."/>
            <person name="Negishi M."/>
            <person name="Ohta I."/>
            <person name="Ohta T."/>
            <person name="Okamoto M."/>
            <person name="Ono N."/>
            <person name="Saji S."/>
            <person name="Sakaguchi M."/>
            <person name="Sakai K."/>
            <person name="Shibata M."/>
            <person name="Shimokawa T."/>
            <person name="Song J."/>
            <person name="Takazaki Y."/>
            <person name="Terasawa K."/>
            <person name="Tsugane M."/>
            <person name="Tsuji K."/>
            <person name="Ueda S."/>
            <person name="Waki K."/>
            <person name="Yamagata H."/>
            <person name="Yamamoto M."/>
            <person name="Yamamoto S."/>
            <person name="Yamane H."/>
            <person name="Yoshiki S."/>
            <person name="Yoshihara R."/>
            <person name="Yukawa K."/>
            <person name="Zhong H."/>
            <person name="Yano M."/>
            <person name="Yuan Q."/>
            <person name="Ouyang S."/>
            <person name="Liu J."/>
            <person name="Jones K.M."/>
            <person name="Gansberger K."/>
            <person name="Moffat K."/>
            <person name="Hill J."/>
            <person name="Bera J."/>
            <person name="Fadrosh D."/>
            <person name="Jin S."/>
            <person name="Johri S."/>
            <person name="Kim M."/>
            <person name="Overton L."/>
            <person name="Reardon M."/>
            <person name="Tsitrin T."/>
            <person name="Vuong H."/>
            <person name="Weaver B."/>
            <person name="Ciecko A."/>
            <person name="Tallon L."/>
            <person name="Jackson J."/>
            <person name="Pai G."/>
            <person name="Aken S.V."/>
            <person name="Utterback T."/>
            <person name="Reidmuller S."/>
            <person name="Feldblyum T."/>
            <person name="Hsiao J."/>
            <person name="Zismann V."/>
            <person name="Iobst S."/>
            <person name="de Vazeille A.R."/>
            <person name="Buell C.R."/>
            <person name="Ying K."/>
            <person name="Li Y."/>
            <person name="Lu T."/>
            <person name="Huang Y."/>
            <person name="Zhao Q."/>
            <person name="Feng Q."/>
            <person name="Zhang L."/>
            <person name="Zhu J."/>
            <person name="Weng Q."/>
            <person name="Mu J."/>
            <person name="Lu Y."/>
            <person name="Fan D."/>
            <person name="Liu Y."/>
            <person name="Guan J."/>
            <person name="Zhang Y."/>
            <person name="Yu S."/>
            <person name="Liu X."/>
            <person name="Zhang Y."/>
            <person name="Hong G."/>
            <person name="Han B."/>
            <person name="Choisne N."/>
            <person name="Demange N."/>
            <person name="Orjeda G."/>
            <person name="Samain S."/>
            <person name="Cattolico L."/>
            <person name="Pelletier E."/>
            <person name="Couloux A."/>
            <person name="Segurens B."/>
            <person name="Wincker P."/>
            <person name="D'Hont A."/>
            <person name="Scarpelli C."/>
            <person name="Weissenbach J."/>
            <person name="Salanoubat M."/>
            <person name="Quetier F."/>
            <person name="Yu Y."/>
            <person name="Kim H.R."/>
            <person name="Rambo T."/>
            <person name="Currie J."/>
            <person name="Collura K."/>
            <person name="Luo M."/>
            <person name="Yang T."/>
            <person name="Ammiraju J.S.S."/>
            <person name="Engler F."/>
            <person name="Soderlund C."/>
            <person name="Wing R.A."/>
            <person name="Palmer L.E."/>
            <person name="de la Bastide M."/>
            <person name="Spiegel L."/>
            <person name="Nascimento L."/>
            <person name="Zutavern T."/>
            <person name="O'Shaughnessy A."/>
            <person name="Dike S."/>
            <person name="Dedhia N."/>
            <person name="Preston R."/>
            <person name="Balija V."/>
            <person name="McCombie W.R."/>
            <person name="Chow T."/>
            <person name="Chen H."/>
            <person name="Chung M."/>
            <person name="Chen C."/>
            <person name="Shaw J."/>
            <person name="Wu H."/>
            <person name="Hsiao K."/>
            <person name="Chao Y."/>
            <person name="Chu M."/>
            <person name="Cheng C."/>
            <person name="Hour A."/>
            <person name="Lee P."/>
            <person name="Lin S."/>
            <person name="Lin Y."/>
            <person name="Liou J."/>
            <person name="Liu S."/>
            <person name="Hsing Y."/>
            <person name="Raghuvanshi S."/>
            <person name="Mohanty A."/>
            <person name="Bharti A.K."/>
            <person name="Gaur A."/>
            <person name="Gupta V."/>
            <person name="Kumar D."/>
            <person name="Ravi V."/>
            <person name="Vij S."/>
            <person name="Kapur A."/>
            <person name="Khurana P."/>
            <person name="Khurana P."/>
            <person name="Khurana J.P."/>
            <person name="Tyagi A.K."/>
            <person name="Gaikwad K."/>
            <person name="Singh A."/>
            <person name="Dalal V."/>
            <person name="Srivastava S."/>
            <person name="Dixit A."/>
            <person name="Pal A.K."/>
            <person name="Ghazi I.A."/>
            <person name="Yadav M."/>
            <person name="Pandit A."/>
            <person name="Bhargava A."/>
            <person name="Sureshbabu K."/>
            <person name="Batra K."/>
            <person name="Sharma T.R."/>
            <person name="Mohapatra T."/>
            <person name="Singh N.K."/>
            <person name="Messing J."/>
            <person name="Nelson A.B."/>
            <person name="Fuks G."/>
            <person name="Kavchok S."/>
            <person name="Keizer G."/>
            <person name="Linton E."/>
            <person name="Llaca V."/>
            <person name="Song R."/>
            <person name="Tanyolac B."/>
            <person name="Young S."/>
            <person name="Ho-Il K."/>
            <person name="Hahn J.H."/>
            <person name="Sangsakoo G."/>
            <person name="Vanavichit A."/>
            <person name="de Mattos Luiz.A.T."/>
            <person name="Zimmer P.D."/>
            <person name="Malone G."/>
            <person name="Dellagostin O."/>
            <person name="de Oliveira A.C."/>
            <person name="Bevan M."/>
            <person name="Bancroft I."/>
            <person name="Minx P."/>
            <person name="Cordum H."/>
            <person name="Wilson R."/>
            <person name="Cheng Z."/>
            <person name="Jin W."/>
            <person name="Jiang J."/>
            <person name="Leong S.A."/>
            <person name="Iwama H."/>
            <person name="Gojobori T."/>
            <person name="Itoh T."/>
            <person name="Niimura Y."/>
            <person name="Fujii Y."/>
            <person name="Habara T."/>
            <person name="Sakai H."/>
            <person name="Sato Y."/>
            <person name="Wilson G."/>
            <person name="Kumar K."/>
            <person name="McCouch S."/>
            <person name="Juretic N."/>
            <person name="Hoen D."/>
            <person name="Wright S."/>
            <person name="Bruskiewich R."/>
            <person name="Bureau T."/>
            <person name="Miyao A."/>
            <person name="Hirochika H."/>
            <person name="Nishikawa T."/>
            <person name="Kadowaki K."/>
            <person name="Sugiura M."/>
            <person name="Burr B."/>
            <person name="Sasaki T."/>
        </authorList>
    </citation>
    <scope>NUCLEOTIDE SEQUENCE [LARGE SCALE GENOMIC DNA]</scope>
    <source>
        <strain evidence="3">cv. Nipponbare</strain>
    </source>
</reference>